<evidence type="ECO:0000313" key="3">
    <source>
        <dbReference type="Proteomes" id="UP000712947"/>
    </source>
</evidence>
<keyword evidence="1" id="KW-0732">Signal</keyword>
<feature type="chain" id="PRO_5041208459" evidence="1">
    <location>
        <begin position="23"/>
        <end position="149"/>
    </location>
</feature>
<gene>
    <name evidence="2" type="ORF">HB991_00970</name>
</gene>
<comment type="caution">
    <text evidence="2">The sequence shown here is derived from an EMBL/GenBank/DDBJ whole genome shotgun (WGS) entry which is preliminary data.</text>
</comment>
<evidence type="ECO:0000313" key="2">
    <source>
        <dbReference type="EMBL" id="NIL21099.1"/>
    </source>
</evidence>
<accession>A0AA44CI45</accession>
<protein>
    <submittedName>
        <fullName evidence="2">Uncharacterized protein</fullName>
    </submittedName>
</protein>
<reference evidence="2" key="1">
    <citation type="submission" date="2020-03" db="EMBL/GenBank/DDBJ databases">
        <authorList>
            <person name="Kislichkina A."/>
            <person name="Dentovskaya S."/>
            <person name="Shaikhutdinov R."/>
            <person name="Ivanov S."/>
            <person name="Sizova A."/>
            <person name="Solomentsev V."/>
            <person name="Bogun A."/>
        </authorList>
    </citation>
    <scope>NUCLEOTIDE SEQUENCE</scope>
    <source>
        <strain evidence="2">SCPM-O-B-7610</strain>
    </source>
</reference>
<dbReference type="RefSeq" id="WP_050143531.1">
    <property type="nucleotide sequence ID" value="NZ_CABHYE010000034.1"/>
</dbReference>
<proteinExistence type="predicted"/>
<organism evidence="2 3">
    <name type="scientific">Yersinia mollaretii</name>
    <dbReference type="NCBI Taxonomy" id="33060"/>
    <lineage>
        <taxon>Bacteria</taxon>
        <taxon>Pseudomonadati</taxon>
        <taxon>Pseudomonadota</taxon>
        <taxon>Gammaproteobacteria</taxon>
        <taxon>Enterobacterales</taxon>
        <taxon>Yersiniaceae</taxon>
        <taxon>Yersinia</taxon>
    </lineage>
</organism>
<sequence>MDSKMKKIIVILLCFIPALAFANVENIGYWSVKCGGFGGSVEIYSSDEAKININDNNLYISVHLVEDPDGKSKVFYRDVIESMNDVINWADISQSKPIAELSTQNGILHVSWNGFYDTKKKSYVWKTEPDFVVASDGGRDIKMKKCNFQ</sequence>
<dbReference type="AlphaFoldDB" id="A0AA44CI45"/>
<dbReference type="EMBL" id="JAASAI010000001">
    <property type="protein sequence ID" value="NIL21099.1"/>
    <property type="molecule type" value="Genomic_DNA"/>
</dbReference>
<evidence type="ECO:0000256" key="1">
    <source>
        <dbReference type="SAM" id="SignalP"/>
    </source>
</evidence>
<feature type="signal peptide" evidence="1">
    <location>
        <begin position="1"/>
        <end position="22"/>
    </location>
</feature>
<dbReference type="Proteomes" id="UP000712947">
    <property type="component" value="Unassembled WGS sequence"/>
</dbReference>
<name>A0AA44CI45_YERMO</name>